<dbReference type="Pfam" id="PF00990">
    <property type="entry name" value="GGDEF"/>
    <property type="match status" value="1"/>
</dbReference>
<dbReference type="InterPro" id="IPR052155">
    <property type="entry name" value="Biofilm_reg_signaling"/>
</dbReference>
<dbReference type="InterPro" id="IPR000160">
    <property type="entry name" value="GGDEF_dom"/>
</dbReference>
<dbReference type="CDD" id="cd01948">
    <property type="entry name" value="EAL"/>
    <property type="match status" value="1"/>
</dbReference>
<dbReference type="InterPro" id="IPR035919">
    <property type="entry name" value="EAL_sf"/>
</dbReference>
<dbReference type="SUPFAM" id="SSF55073">
    <property type="entry name" value="Nucleotide cyclase"/>
    <property type="match status" value="1"/>
</dbReference>
<dbReference type="OrthoDB" id="9176779at2"/>
<dbReference type="CDD" id="cd01949">
    <property type="entry name" value="GGDEF"/>
    <property type="match status" value="1"/>
</dbReference>
<dbReference type="SUPFAM" id="SSF141868">
    <property type="entry name" value="EAL domain-like"/>
    <property type="match status" value="1"/>
</dbReference>
<organism evidence="3 4">
    <name type="scientific">Thiocystis violascens (strain ATCC 17096 / DSM 198 / 6111)</name>
    <name type="common">Chromatium violascens</name>
    <dbReference type="NCBI Taxonomy" id="765911"/>
    <lineage>
        <taxon>Bacteria</taxon>
        <taxon>Pseudomonadati</taxon>
        <taxon>Pseudomonadota</taxon>
        <taxon>Gammaproteobacteria</taxon>
        <taxon>Chromatiales</taxon>
        <taxon>Chromatiaceae</taxon>
        <taxon>Thiocystis</taxon>
    </lineage>
</organism>
<feature type="domain" description="EAL" evidence="1">
    <location>
        <begin position="381"/>
        <end position="635"/>
    </location>
</feature>
<dbReference type="Gene3D" id="3.20.20.450">
    <property type="entry name" value="EAL domain"/>
    <property type="match status" value="1"/>
</dbReference>
<dbReference type="SMART" id="SM00267">
    <property type="entry name" value="GGDEF"/>
    <property type="match status" value="1"/>
</dbReference>
<evidence type="ECO:0000259" key="2">
    <source>
        <dbReference type="PROSITE" id="PS50887"/>
    </source>
</evidence>
<dbReference type="PROSITE" id="PS50887">
    <property type="entry name" value="GGDEF"/>
    <property type="match status" value="1"/>
</dbReference>
<protein>
    <submittedName>
        <fullName evidence="3">Diguanylate cyclase (GGDEF) domain-containing protein</fullName>
    </submittedName>
</protein>
<dbReference type="NCBIfam" id="TIGR00254">
    <property type="entry name" value="GGDEF"/>
    <property type="match status" value="1"/>
</dbReference>
<sequence>MDSIPTPPAFPLSEPQGDTHDNSANLYPLAIDVIRAAISRYPACRTLYELFGKLHQSIGFLQPFAQMAILLRQPDACFELFYCSNAAARESMTALSDRLIETGHFAQALQQRGCLAVEFADHTGFMHALATPNRVSGMVLLDRTIPASLHQPFAALVDLAAVNLDNLHNGAATFLAPHYRLQYRDTDARVYDDRVIPADQLTGLAQRAQFIRFLQRAFLEQASRSGIGILLLDIDRFHHINREFGSETGDRVLRDVALRLDSALRSRHVCAVLGIAERDLCFARTGADEFGLALSHMRYPGRLAEIATYLHSHLAEGFRQEGFRLYPSVSIGVASSHSQAEPISAQAMLRSADTALKRAKTVGRNRHVVYESAWDTAGSPSLRTESLLQEALREDRFQLHFQPLFRLDDQALVGAEVLLRLQKEDGIPVSPAEFIPIAENTGQIVEIGEWVWRRVCRQIQVWDAAGFPRIPLSINVSAIELSSGDLAAKLALILRQEGIRPERLHIEITETAVACNEEQALASLRALRSAGFEIWIDDFGIGYSSLRSVKNYPISGLKLDREFVKDLALDPAAEVIAGTILTMARQLNHSVIAEGIENEAQFQLLKQHGCTSGQGYHLGHPVLAETFQARYFVPEDGRSRP</sequence>
<dbReference type="KEGG" id="tvi:Thivi_4146"/>
<dbReference type="PROSITE" id="PS50883">
    <property type="entry name" value="EAL"/>
    <property type="match status" value="1"/>
</dbReference>
<dbReference type="AlphaFoldDB" id="I3YG47"/>
<evidence type="ECO:0000313" key="4">
    <source>
        <dbReference type="Proteomes" id="UP000006062"/>
    </source>
</evidence>
<dbReference type="InterPro" id="IPR001633">
    <property type="entry name" value="EAL_dom"/>
</dbReference>
<gene>
    <name evidence="3" type="ordered locus">Thivi_4146</name>
</gene>
<dbReference type="Pfam" id="PF00563">
    <property type="entry name" value="EAL"/>
    <property type="match status" value="1"/>
</dbReference>
<dbReference type="InterPro" id="IPR043128">
    <property type="entry name" value="Rev_trsase/Diguanyl_cyclase"/>
</dbReference>
<dbReference type="SMART" id="SM00052">
    <property type="entry name" value="EAL"/>
    <property type="match status" value="1"/>
</dbReference>
<reference evidence="3 4" key="1">
    <citation type="submission" date="2012-06" db="EMBL/GenBank/DDBJ databases">
        <title>Complete sequence of Thiocystis violascens DSM 198.</title>
        <authorList>
            <consortium name="US DOE Joint Genome Institute"/>
            <person name="Lucas S."/>
            <person name="Han J."/>
            <person name="Lapidus A."/>
            <person name="Cheng J.-F."/>
            <person name="Goodwin L."/>
            <person name="Pitluck S."/>
            <person name="Peters L."/>
            <person name="Ovchinnikova G."/>
            <person name="Teshima H."/>
            <person name="Detter J.C."/>
            <person name="Han C."/>
            <person name="Tapia R."/>
            <person name="Land M."/>
            <person name="Hauser L."/>
            <person name="Kyrpides N."/>
            <person name="Ivanova N."/>
            <person name="Pagani I."/>
            <person name="Vogl K."/>
            <person name="Liu Z."/>
            <person name="Frigaard N.-U."/>
            <person name="Bryant D."/>
            <person name="Woyke T."/>
        </authorList>
    </citation>
    <scope>NUCLEOTIDE SEQUENCE [LARGE SCALE GENOMIC DNA]</scope>
    <source>
        <strain evidence="4">ATCC 17096 / DSM 198 / 6111</strain>
    </source>
</reference>
<dbReference type="RefSeq" id="WP_014780349.1">
    <property type="nucleotide sequence ID" value="NC_018012.1"/>
</dbReference>
<dbReference type="PANTHER" id="PTHR44757:SF2">
    <property type="entry name" value="BIOFILM ARCHITECTURE MAINTENANCE PROTEIN MBAA"/>
    <property type="match status" value="1"/>
</dbReference>
<accession>I3YG47</accession>
<dbReference type="Proteomes" id="UP000006062">
    <property type="component" value="Chromosome"/>
</dbReference>
<dbReference type="HOGENOM" id="CLU_000445_70_50_6"/>
<feature type="domain" description="GGDEF" evidence="2">
    <location>
        <begin position="225"/>
        <end position="372"/>
    </location>
</feature>
<dbReference type="EMBL" id="CP003154">
    <property type="protein sequence ID" value="AFL75965.1"/>
    <property type="molecule type" value="Genomic_DNA"/>
</dbReference>
<dbReference type="InterPro" id="IPR029787">
    <property type="entry name" value="Nucleotide_cyclase"/>
</dbReference>
<evidence type="ECO:0000313" key="3">
    <source>
        <dbReference type="EMBL" id="AFL75965.1"/>
    </source>
</evidence>
<dbReference type="STRING" id="765911.Thivi_4146"/>
<dbReference type="PANTHER" id="PTHR44757">
    <property type="entry name" value="DIGUANYLATE CYCLASE DGCP"/>
    <property type="match status" value="1"/>
</dbReference>
<evidence type="ECO:0000259" key="1">
    <source>
        <dbReference type="PROSITE" id="PS50883"/>
    </source>
</evidence>
<name>I3YG47_THIV6</name>
<dbReference type="Gene3D" id="3.30.70.270">
    <property type="match status" value="1"/>
</dbReference>
<keyword evidence="4" id="KW-1185">Reference proteome</keyword>
<proteinExistence type="predicted"/>
<dbReference type="eggNOG" id="COG5001">
    <property type="taxonomic scope" value="Bacteria"/>
</dbReference>